<keyword evidence="8" id="KW-1185">Reference proteome</keyword>
<dbReference type="RefSeq" id="WP_191725057.1">
    <property type="nucleotide sequence ID" value="NZ_JACSPY010000001.1"/>
</dbReference>
<feature type="domain" description="HTTM-like" evidence="6">
    <location>
        <begin position="18"/>
        <end position="289"/>
    </location>
</feature>
<dbReference type="InterPro" id="IPR011020">
    <property type="entry name" value="HTTM-like"/>
</dbReference>
<dbReference type="InterPro" id="IPR023894">
    <property type="entry name" value="Sporulation_SdpB"/>
</dbReference>
<accession>A0ABR8WRE5</accession>
<reference evidence="7 8" key="1">
    <citation type="submission" date="2020-08" db="EMBL/GenBank/DDBJ databases">
        <title>A Genomic Blueprint of the Chicken Gut Microbiome.</title>
        <authorList>
            <person name="Gilroy R."/>
            <person name="Ravi A."/>
            <person name="Getino M."/>
            <person name="Pursley I."/>
            <person name="Horton D.L."/>
            <person name="Alikhan N.-F."/>
            <person name="Baker D."/>
            <person name="Gharbi K."/>
            <person name="Hall N."/>
            <person name="Watson M."/>
            <person name="Adriaenssens E.M."/>
            <person name="Foster-Nyarko E."/>
            <person name="Jarju S."/>
            <person name="Secka A."/>
            <person name="Antonio M."/>
            <person name="Oren A."/>
            <person name="Chaudhuri R."/>
            <person name="La Ragione R.M."/>
            <person name="Hildebrand F."/>
            <person name="Pallen M.J."/>
        </authorList>
    </citation>
    <scope>NUCLEOTIDE SEQUENCE [LARGE SCALE GENOMIC DNA]</scope>
    <source>
        <strain evidence="7 8">Re57</strain>
    </source>
</reference>
<organism evidence="7 8">
    <name type="scientific">Brevibacterium gallinarum</name>
    <dbReference type="NCBI Taxonomy" id="2762220"/>
    <lineage>
        <taxon>Bacteria</taxon>
        <taxon>Bacillati</taxon>
        <taxon>Actinomycetota</taxon>
        <taxon>Actinomycetes</taxon>
        <taxon>Micrococcales</taxon>
        <taxon>Brevibacteriaceae</taxon>
        <taxon>Brevibacterium</taxon>
    </lineage>
</organism>
<gene>
    <name evidence="7" type="ORF">H9634_01540</name>
</gene>
<evidence type="ECO:0000313" key="8">
    <source>
        <dbReference type="Proteomes" id="UP000651517"/>
    </source>
</evidence>
<sequence length="316" mass="34001">MLNSITSVLSYTDRAISATPAGSRKIALARTLIASGQLSVLLFTDWHALFVPTGGGSFGPSCNGVGRVGAYCMMYDSVGLVFPSVVMIVGLVIVLSGFFPRYTGILHAWVTLSISPATSLPDGGEAVSQIVVVILAVVLLSDGRLNHWHATTSSGSPLLPVTWAASHLLRFQLIWVYLNAAISKTSVPEWKDGTAVYFITLDPMFGTSGPFGPIFDWLVNIPVFSLLMTWGAIVIEVAIALLLLGSARWRPAAFWLAVLLHGMFIAMIGLWSFAFVMIGAVLAATGPTLKLYDIAFWNWFDERGSNSLSNMEAVRG</sequence>
<evidence type="ECO:0000256" key="1">
    <source>
        <dbReference type="ARBA" id="ARBA00004127"/>
    </source>
</evidence>
<evidence type="ECO:0000313" key="7">
    <source>
        <dbReference type="EMBL" id="MBD8019467.1"/>
    </source>
</evidence>
<comment type="caution">
    <text evidence="7">The sequence shown here is derived from an EMBL/GenBank/DDBJ whole genome shotgun (WGS) entry which is preliminary data.</text>
</comment>
<evidence type="ECO:0000256" key="3">
    <source>
        <dbReference type="ARBA" id="ARBA00022989"/>
    </source>
</evidence>
<name>A0ABR8WRE5_9MICO</name>
<feature type="transmembrane region" description="Helical" evidence="5">
    <location>
        <begin position="256"/>
        <end position="283"/>
    </location>
</feature>
<comment type="subcellular location">
    <subcellularLocation>
        <location evidence="1">Endomembrane system</location>
        <topology evidence="1">Multi-pass membrane protein</topology>
    </subcellularLocation>
</comment>
<keyword evidence="3 5" id="KW-1133">Transmembrane helix</keyword>
<dbReference type="EMBL" id="JACSPY010000001">
    <property type="protein sequence ID" value="MBD8019467.1"/>
    <property type="molecule type" value="Genomic_DNA"/>
</dbReference>
<feature type="transmembrane region" description="Helical" evidence="5">
    <location>
        <begin position="77"/>
        <end position="99"/>
    </location>
</feature>
<protein>
    <recommendedName>
        <fullName evidence="6">HTTM-like domain-containing protein</fullName>
    </recommendedName>
</protein>
<evidence type="ECO:0000256" key="5">
    <source>
        <dbReference type="SAM" id="Phobius"/>
    </source>
</evidence>
<feature type="transmembrane region" description="Helical" evidence="5">
    <location>
        <begin position="221"/>
        <end position="244"/>
    </location>
</feature>
<keyword evidence="2 5" id="KW-0812">Transmembrane</keyword>
<evidence type="ECO:0000256" key="4">
    <source>
        <dbReference type="ARBA" id="ARBA00023136"/>
    </source>
</evidence>
<evidence type="ECO:0000256" key="2">
    <source>
        <dbReference type="ARBA" id="ARBA00022692"/>
    </source>
</evidence>
<proteinExistence type="predicted"/>
<dbReference type="SMART" id="SM00752">
    <property type="entry name" value="HTTM"/>
    <property type="match status" value="1"/>
</dbReference>
<keyword evidence="4 5" id="KW-0472">Membrane</keyword>
<dbReference type="PANTHER" id="PTHR39535">
    <property type="entry name" value="SPORULATION-DELAYING PROTEIN SDPB"/>
    <property type="match status" value="1"/>
</dbReference>
<dbReference type="NCBIfam" id="TIGR04033">
    <property type="entry name" value="export_SdpB"/>
    <property type="match status" value="1"/>
</dbReference>
<evidence type="ECO:0000259" key="6">
    <source>
        <dbReference type="SMART" id="SM00752"/>
    </source>
</evidence>
<dbReference type="InterPro" id="IPR052964">
    <property type="entry name" value="Sporulation_signal_mat"/>
</dbReference>
<dbReference type="PANTHER" id="PTHR39535:SF2">
    <property type="entry name" value="HTTM DOMAIN-CONTAINING PROTEIN"/>
    <property type="match status" value="1"/>
</dbReference>
<dbReference type="Proteomes" id="UP000651517">
    <property type="component" value="Unassembled WGS sequence"/>
</dbReference>